<dbReference type="STRING" id="105231.A0A1Y1I8L7"/>
<feature type="transmembrane region" description="Helical" evidence="8">
    <location>
        <begin position="788"/>
        <end position="807"/>
    </location>
</feature>
<accession>A0A1Y1I8L7</accession>
<evidence type="ECO:0000256" key="8">
    <source>
        <dbReference type="SAM" id="Phobius"/>
    </source>
</evidence>
<feature type="transmembrane region" description="Helical" evidence="8">
    <location>
        <begin position="695"/>
        <end position="714"/>
    </location>
</feature>
<dbReference type="OMA" id="VVCVIAW"/>
<dbReference type="InterPro" id="IPR036259">
    <property type="entry name" value="MFS_trans_sf"/>
</dbReference>
<dbReference type="InterPro" id="IPR003663">
    <property type="entry name" value="Sugar/inositol_transpt"/>
</dbReference>
<name>A0A1Y1I8L7_KLENI</name>
<feature type="domain" description="Major facilitator superfamily (MFS) profile" evidence="9">
    <location>
        <begin position="9"/>
        <end position="847"/>
    </location>
</feature>
<evidence type="ECO:0000256" key="5">
    <source>
        <dbReference type="ARBA" id="ARBA00022989"/>
    </source>
</evidence>
<gene>
    <name evidence="10" type="ORF">KFL_003170120</name>
</gene>
<feature type="region of interest" description="Disordered" evidence="7">
    <location>
        <begin position="434"/>
        <end position="490"/>
    </location>
</feature>
<dbReference type="PROSITE" id="PS50850">
    <property type="entry name" value="MFS"/>
    <property type="match status" value="1"/>
</dbReference>
<feature type="compositionally biased region" description="Polar residues" evidence="7">
    <location>
        <begin position="346"/>
        <end position="364"/>
    </location>
</feature>
<dbReference type="InterPro" id="IPR020846">
    <property type="entry name" value="MFS_dom"/>
</dbReference>
<evidence type="ECO:0000313" key="10">
    <source>
        <dbReference type="EMBL" id="GAQ86873.1"/>
    </source>
</evidence>
<dbReference type="PRINTS" id="PR00171">
    <property type="entry name" value="SUGRTRNSPORT"/>
</dbReference>
<sequence length="885" mass="93930">MFIKSALVVALAASFGNYLQGYDSGCIAGALLYIQPALHLEDNPSLAGAIVSATLVGGVVSTLFAGPSSDKFGRKRLLQVCAAVYFLGACVSGWSPNVWVLIAGRAIIGLAIGIVASIVGVYVAECASASERGRLTTFGQLMGSTGMVLSQCVTFYFSLAPLTDVKWRLMLGFSAVPASFFFALAYLLPESPRWLASKGRLIEARHIFQHLRGREDVSDELGLVIENMEVGPSPLEEWLIKPEDVKPSGLATPMTPGSGTTKSLGVSIPLVDEEVAAIQALEEARARAAFLAIAEGRELSYRAPLEAVFEDIEKGVAAGQHTEATSVPATPIFEQTTILSVDWSAVQGSPHGTPQRTPRRQSAANVFGSEPEDWKEGRSHLSHAHSGMSSESARQPGVAGRLQRLLSDSDRHTANWASGELDEADIFNQEERLTASRRFRDSPADSGRDTPQKITPQKSGKETPGLPRPEKKPLSRQDSARDAPDAPAPAARQLSELLQAKSQAVRGDVADKLNKLPTVVVHQVPSYSDLAVEQDVSAEDLKPPLSEAPPDDEFHCKECETGAAHHHGLDTATDDTPLLPDLKTGQNIEVVEAIAVGENTLVLGVDSHDQEVLLQKLGPTAAAAVPAEVLDTEPDLGTDLFEPGVQRALLVGVGLQAFQQLCGINAVLYFTPTILKDAGVGAFFEHALGVGPESASILATGLTYVVMIPAILRAMVLMDSSGRRTLLLGTIPVLTISVAVLAVSTGLLPAGNLRAGLAVCSIAVYCCAFVMGLGPVPTTLCSEIFPTRVRGVCIGISIAAQWFFNFVVSQSFPILKVAIGLPSVFGIYSAICATAYAFVYVLVPETKGLSMEAVCEYFSKAAKGELKGRKQAVHKSGDLVTPLLQ</sequence>
<dbReference type="EMBL" id="DF237266">
    <property type="protein sequence ID" value="GAQ86873.1"/>
    <property type="molecule type" value="Genomic_DNA"/>
</dbReference>
<keyword evidence="4 8" id="KW-0812">Transmembrane</keyword>
<dbReference type="PANTHER" id="PTHR48020:SF35">
    <property type="entry name" value="SUGAR TRANSPORTER"/>
    <property type="match status" value="1"/>
</dbReference>
<feature type="compositionally biased region" description="Basic and acidic residues" evidence="7">
    <location>
        <begin position="468"/>
        <end position="484"/>
    </location>
</feature>
<evidence type="ECO:0000256" key="7">
    <source>
        <dbReference type="SAM" id="MobiDB-lite"/>
    </source>
</evidence>
<dbReference type="OrthoDB" id="6339427at2759"/>
<dbReference type="Proteomes" id="UP000054558">
    <property type="component" value="Unassembled WGS sequence"/>
</dbReference>
<dbReference type="GO" id="GO:0022857">
    <property type="term" value="F:transmembrane transporter activity"/>
    <property type="evidence" value="ECO:0000318"/>
    <property type="project" value="GO_Central"/>
</dbReference>
<evidence type="ECO:0000256" key="1">
    <source>
        <dbReference type="ARBA" id="ARBA00004141"/>
    </source>
</evidence>
<dbReference type="InterPro" id="IPR005828">
    <property type="entry name" value="MFS_sugar_transport-like"/>
</dbReference>
<dbReference type="PROSITE" id="PS00216">
    <property type="entry name" value="SUGAR_TRANSPORT_1"/>
    <property type="match status" value="1"/>
</dbReference>
<dbReference type="PANTHER" id="PTHR48020">
    <property type="entry name" value="PROTON MYO-INOSITOL COTRANSPORTER"/>
    <property type="match status" value="1"/>
</dbReference>
<dbReference type="AlphaFoldDB" id="A0A1Y1I8L7"/>
<dbReference type="InterPro" id="IPR005829">
    <property type="entry name" value="Sugar_transporter_CS"/>
</dbReference>
<dbReference type="SUPFAM" id="SSF103473">
    <property type="entry name" value="MFS general substrate transporter"/>
    <property type="match status" value="2"/>
</dbReference>
<evidence type="ECO:0000256" key="6">
    <source>
        <dbReference type="ARBA" id="ARBA00023136"/>
    </source>
</evidence>
<comment type="similarity">
    <text evidence="2">Belongs to the major facilitator superfamily. Sugar transporter (TC 2.A.1.1) family.</text>
</comment>
<feature type="transmembrane region" description="Helical" evidence="8">
    <location>
        <begin position="45"/>
        <end position="65"/>
    </location>
</feature>
<dbReference type="Pfam" id="PF00083">
    <property type="entry name" value="Sugar_tr"/>
    <property type="match status" value="2"/>
</dbReference>
<keyword evidence="6 8" id="KW-0472">Membrane</keyword>
<dbReference type="PROSITE" id="PS00217">
    <property type="entry name" value="SUGAR_TRANSPORT_2"/>
    <property type="match status" value="1"/>
</dbReference>
<evidence type="ECO:0000256" key="4">
    <source>
        <dbReference type="ARBA" id="ARBA00022692"/>
    </source>
</evidence>
<proteinExistence type="inferred from homology"/>
<feature type="transmembrane region" description="Helical" evidence="8">
    <location>
        <begin position="169"/>
        <end position="188"/>
    </location>
</feature>
<comment type="subcellular location">
    <subcellularLocation>
        <location evidence="1">Membrane</location>
        <topology evidence="1">Multi-pass membrane protein</topology>
    </subcellularLocation>
</comment>
<feature type="region of interest" description="Disordered" evidence="7">
    <location>
        <begin position="345"/>
        <end position="401"/>
    </location>
</feature>
<feature type="compositionally biased region" description="Basic and acidic residues" evidence="7">
    <location>
        <begin position="434"/>
        <end position="451"/>
    </location>
</feature>
<keyword evidence="5 8" id="KW-1133">Transmembrane helix</keyword>
<feature type="transmembrane region" description="Helical" evidence="8">
    <location>
        <begin position="135"/>
        <end position="157"/>
    </location>
</feature>
<keyword evidence="11" id="KW-1185">Reference proteome</keyword>
<dbReference type="InterPro" id="IPR050814">
    <property type="entry name" value="Myo-inositol_Transporter"/>
</dbReference>
<organism evidence="10 11">
    <name type="scientific">Klebsormidium nitens</name>
    <name type="common">Green alga</name>
    <name type="synonym">Ulothrix nitens</name>
    <dbReference type="NCBI Taxonomy" id="105231"/>
    <lineage>
        <taxon>Eukaryota</taxon>
        <taxon>Viridiplantae</taxon>
        <taxon>Streptophyta</taxon>
        <taxon>Klebsormidiophyceae</taxon>
        <taxon>Klebsormidiales</taxon>
        <taxon>Klebsormidiaceae</taxon>
        <taxon>Klebsormidium</taxon>
    </lineage>
</organism>
<feature type="transmembrane region" description="Helical" evidence="8">
    <location>
        <begin position="755"/>
        <end position="776"/>
    </location>
</feature>
<evidence type="ECO:0000256" key="2">
    <source>
        <dbReference type="ARBA" id="ARBA00010992"/>
    </source>
</evidence>
<dbReference type="GO" id="GO:0016020">
    <property type="term" value="C:membrane"/>
    <property type="evidence" value="ECO:0000318"/>
    <property type="project" value="GO_Central"/>
</dbReference>
<evidence type="ECO:0000313" key="11">
    <source>
        <dbReference type="Proteomes" id="UP000054558"/>
    </source>
</evidence>
<keyword evidence="3" id="KW-0813">Transport</keyword>
<dbReference type="Gene3D" id="1.20.1250.20">
    <property type="entry name" value="MFS general substrate transporter like domains"/>
    <property type="match status" value="2"/>
</dbReference>
<dbReference type="GO" id="GO:0055085">
    <property type="term" value="P:transmembrane transport"/>
    <property type="evidence" value="ECO:0000318"/>
    <property type="project" value="GO_Central"/>
</dbReference>
<protein>
    <submittedName>
        <fullName evidence="10">Monosaccharide-sensing protein 2</fullName>
    </submittedName>
</protein>
<reference evidence="10 11" key="1">
    <citation type="journal article" date="2014" name="Nat. Commun.">
        <title>Klebsormidium flaccidum genome reveals primary factors for plant terrestrial adaptation.</title>
        <authorList>
            <person name="Hori K."/>
            <person name="Maruyama F."/>
            <person name="Fujisawa T."/>
            <person name="Togashi T."/>
            <person name="Yamamoto N."/>
            <person name="Seo M."/>
            <person name="Sato S."/>
            <person name="Yamada T."/>
            <person name="Mori H."/>
            <person name="Tajima N."/>
            <person name="Moriyama T."/>
            <person name="Ikeuchi M."/>
            <person name="Watanabe M."/>
            <person name="Wada H."/>
            <person name="Kobayashi K."/>
            <person name="Saito M."/>
            <person name="Masuda T."/>
            <person name="Sasaki-Sekimoto Y."/>
            <person name="Mashiguchi K."/>
            <person name="Awai K."/>
            <person name="Shimojima M."/>
            <person name="Masuda S."/>
            <person name="Iwai M."/>
            <person name="Nobusawa T."/>
            <person name="Narise T."/>
            <person name="Kondo S."/>
            <person name="Saito H."/>
            <person name="Sato R."/>
            <person name="Murakawa M."/>
            <person name="Ihara Y."/>
            <person name="Oshima-Yamada Y."/>
            <person name="Ohtaka K."/>
            <person name="Satoh M."/>
            <person name="Sonobe K."/>
            <person name="Ishii M."/>
            <person name="Ohtani R."/>
            <person name="Kanamori-Sato M."/>
            <person name="Honoki R."/>
            <person name="Miyazaki D."/>
            <person name="Mochizuki H."/>
            <person name="Umetsu J."/>
            <person name="Higashi K."/>
            <person name="Shibata D."/>
            <person name="Kamiya Y."/>
            <person name="Sato N."/>
            <person name="Nakamura Y."/>
            <person name="Tabata S."/>
            <person name="Ida S."/>
            <person name="Kurokawa K."/>
            <person name="Ohta H."/>
        </authorList>
    </citation>
    <scope>NUCLEOTIDE SEQUENCE [LARGE SCALE GENOMIC DNA]</scope>
    <source>
        <strain evidence="10 11">NIES-2285</strain>
    </source>
</reference>
<feature type="transmembrane region" description="Helical" evidence="8">
    <location>
        <begin position="726"/>
        <end position="749"/>
    </location>
</feature>
<evidence type="ECO:0000256" key="3">
    <source>
        <dbReference type="ARBA" id="ARBA00022448"/>
    </source>
</evidence>
<evidence type="ECO:0000259" key="9">
    <source>
        <dbReference type="PROSITE" id="PS50850"/>
    </source>
</evidence>
<feature type="transmembrane region" description="Helical" evidence="8">
    <location>
        <begin position="77"/>
        <end position="94"/>
    </location>
</feature>
<feature type="transmembrane region" description="Helical" evidence="8">
    <location>
        <begin position="100"/>
        <end position="123"/>
    </location>
</feature>
<feature type="transmembrane region" description="Helical" evidence="8">
    <location>
        <begin position="819"/>
        <end position="843"/>
    </location>
</feature>